<gene>
    <name evidence="2" type="ORF">AKJ41_04930</name>
</gene>
<reference evidence="2 3" key="1">
    <citation type="journal article" date="2016" name="Sci. Rep.">
        <title>Metabolic traits of an uncultured archaeal lineage -MSBL1- from brine pools of the Red Sea.</title>
        <authorList>
            <person name="Mwirichia R."/>
            <person name="Alam I."/>
            <person name="Rashid M."/>
            <person name="Vinu M."/>
            <person name="Ba-Alawi W."/>
            <person name="Anthony Kamau A."/>
            <person name="Kamanda Ngugi D."/>
            <person name="Goker M."/>
            <person name="Klenk H.P."/>
            <person name="Bajic V."/>
            <person name="Stingl U."/>
        </authorList>
    </citation>
    <scope>NUCLEOTIDE SEQUENCE [LARGE SCALE GENOMIC DNA]</scope>
    <source>
        <strain evidence="2">SCGC-AAA259O05</strain>
    </source>
</reference>
<dbReference type="InterPro" id="IPR041049">
    <property type="entry name" value="DUF5615"/>
</dbReference>
<evidence type="ECO:0000259" key="1">
    <source>
        <dbReference type="Pfam" id="PF18480"/>
    </source>
</evidence>
<evidence type="ECO:0000313" key="3">
    <source>
        <dbReference type="Proteomes" id="UP000070344"/>
    </source>
</evidence>
<organism evidence="2 3">
    <name type="scientific">candidate division MSBL1 archaeon SCGC-AAA259O05</name>
    <dbReference type="NCBI Taxonomy" id="1698271"/>
    <lineage>
        <taxon>Archaea</taxon>
        <taxon>Methanobacteriati</taxon>
        <taxon>Methanobacteriota</taxon>
        <taxon>candidate division MSBL1</taxon>
    </lineage>
</organism>
<protein>
    <recommendedName>
        <fullName evidence="1">DUF5615 domain-containing protein</fullName>
    </recommendedName>
</protein>
<accession>A0A133UZZ1</accession>
<dbReference type="EMBL" id="LHXV01000070">
    <property type="protein sequence ID" value="KXA99754.1"/>
    <property type="molecule type" value="Genomic_DNA"/>
</dbReference>
<comment type="caution">
    <text evidence="2">The sequence shown here is derived from an EMBL/GenBank/DDBJ whole genome shotgun (WGS) entry which is preliminary data.</text>
</comment>
<evidence type="ECO:0000313" key="2">
    <source>
        <dbReference type="EMBL" id="KXA99754.1"/>
    </source>
</evidence>
<dbReference type="AlphaFoldDB" id="A0A133UZZ1"/>
<name>A0A133UZZ1_9EURY</name>
<dbReference type="Pfam" id="PF18480">
    <property type="entry name" value="DUF5615"/>
    <property type="match status" value="1"/>
</dbReference>
<dbReference type="Proteomes" id="UP000070344">
    <property type="component" value="Unassembled WGS sequence"/>
</dbReference>
<sequence length="112" mass="13167">MGGKIEVYVDESVFPAIAKGLRRRGLEATDAREVNNIGLTDKEQLKYVKDKGFVLFTYDDDFVRIVKKENMRHPGIIYCDQRKYSIGETIRRIAKIVETEKYKDFKNKIRYL</sequence>
<keyword evidence="3" id="KW-1185">Reference proteome</keyword>
<proteinExistence type="predicted"/>
<feature type="domain" description="DUF5615" evidence="1">
    <location>
        <begin position="7"/>
        <end position="108"/>
    </location>
</feature>